<dbReference type="RefSeq" id="WP_013386194.1">
    <property type="nucleotide sequence ID" value="NC_014628.2"/>
</dbReference>
<accession>E3EK71</accession>
<dbReference type="KEGG" id="ppm:PPSC2_26265"/>
<dbReference type="AlphaFoldDB" id="E3EK71"/>
<dbReference type="OrthoDB" id="2666039at2"/>
<keyword evidence="1" id="KW-0614">Plasmid</keyword>
<evidence type="ECO:0000313" key="1">
    <source>
        <dbReference type="EMBL" id="ADO59780.1"/>
    </source>
</evidence>
<sequence length="106" mass="11921">MKVYQIEKYAIAAENAEKAYMCWLDTNDVDFLCDMLTLEEGGVEELTITISRLTAEQINTVDIPCCNDGCLRCEGKDENVYLSYAELIKEHQAQGGSFPTVLTKDE</sequence>
<dbReference type="eggNOG" id="ENOG5034A9H">
    <property type="taxonomic scope" value="Bacteria"/>
</dbReference>
<proteinExistence type="predicted"/>
<dbReference type="EMBL" id="CP002214">
    <property type="protein sequence ID" value="ADO59780.1"/>
    <property type="molecule type" value="Genomic_DNA"/>
</dbReference>
<organism evidence="1 2">
    <name type="scientific">Paenibacillus polymyxa (strain SC2)</name>
    <name type="common">Bacillus polymyxa</name>
    <dbReference type="NCBI Taxonomy" id="886882"/>
    <lineage>
        <taxon>Bacteria</taxon>
        <taxon>Bacillati</taxon>
        <taxon>Bacillota</taxon>
        <taxon>Bacilli</taxon>
        <taxon>Bacillales</taxon>
        <taxon>Paenibacillaceae</taxon>
        <taxon>Paenibacillus</taxon>
    </lineage>
</organism>
<dbReference type="HOGENOM" id="CLU_2274558_0_0_9"/>
<evidence type="ECO:0000313" key="2">
    <source>
        <dbReference type="Proteomes" id="UP000006868"/>
    </source>
</evidence>
<dbReference type="PATRIC" id="fig|886882.15.peg.5531"/>
<name>E3EK71_PAEPS</name>
<protein>
    <submittedName>
        <fullName evidence="1">Uncharacterized protein</fullName>
    </submittedName>
</protein>
<gene>
    <name evidence="1" type="ORF">PPSC2_26265</name>
</gene>
<reference evidence="1 2" key="1">
    <citation type="journal article" date="2011" name="J. Bacteriol.">
        <title>Complete genome sequence of Paenibacillus polymyxa SC2, a strain of plant growth-promoting Rhizobacterium with broad-spectrum antimicrobial activity.</title>
        <authorList>
            <person name="Ma M."/>
            <person name="Wang C."/>
            <person name="Ding Y."/>
            <person name="Li L."/>
            <person name="Shen D."/>
            <person name="Jiang X."/>
            <person name="Guan D."/>
            <person name="Cao F."/>
            <person name="Chen H."/>
            <person name="Feng R."/>
            <person name="Wang X."/>
            <person name="Ge Y."/>
            <person name="Yao L."/>
            <person name="Bing X."/>
            <person name="Yang X."/>
            <person name="Li J."/>
            <person name="Du B."/>
        </authorList>
    </citation>
    <scope>NUCLEOTIDE SEQUENCE [LARGE SCALE GENOMIC DNA]</scope>
    <source>
        <strain evidence="1 2">SC2</strain>
        <plasmid evidence="2">pSC2</plasmid>
    </source>
</reference>
<geneLocation type="plasmid" evidence="1 2">
    <name>pSC2</name>
</geneLocation>
<dbReference type="Proteomes" id="UP000006868">
    <property type="component" value="Plasmid pSC2"/>
</dbReference>